<dbReference type="EMBL" id="QRAS01000003">
    <property type="protein sequence ID" value="RDL05416.1"/>
    <property type="molecule type" value="Genomic_DNA"/>
</dbReference>
<evidence type="ECO:0000256" key="5">
    <source>
        <dbReference type="ARBA" id="ARBA00023002"/>
    </source>
</evidence>
<dbReference type="GO" id="GO:0003955">
    <property type="term" value="F:NAD(P)H dehydrogenase (quinone) activity"/>
    <property type="evidence" value="ECO:0007669"/>
    <property type="project" value="TreeGrafter"/>
</dbReference>
<evidence type="ECO:0000256" key="6">
    <source>
        <dbReference type="ARBA" id="ARBA00023157"/>
    </source>
</evidence>
<evidence type="ECO:0000313" key="12">
    <source>
        <dbReference type="EMBL" id="RDL05416.1"/>
    </source>
</evidence>
<dbReference type="InterPro" id="IPR004099">
    <property type="entry name" value="Pyr_nucl-diS_OxRdtase_dimer"/>
</dbReference>
<evidence type="ECO:0000256" key="2">
    <source>
        <dbReference type="ARBA" id="ARBA00022630"/>
    </source>
</evidence>
<dbReference type="Pfam" id="PF07992">
    <property type="entry name" value="Pyr_redox_2"/>
    <property type="match status" value="1"/>
</dbReference>
<dbReference type="PANTHER" id="PTHR43014">
    <property type="entry name" value="MERCURIC REDUCTASE"/>
    <property type="match status" value="1"/>
</dbReference>
<dbReference type="PANTHER" id="PTHR43014:SF4">
    <property type="entry name" value="PYRIDINE NUCLEOTIDE-DISULFIDE OXIDOREDUCTASE RCLA-RELATED"/>
    <property type="match status" value="1"/>
</dbReference>
<dbReference type="InterPro" id="IPR012999">
    <property type="entry name" value="Pyr_OxRdtase_I_AS"/>
</dbReference>
<dbReference type="Proteomes" id="UP000254912">
    <property type="component" value="Unassembled WGS sequence"/>
</dbReference>
<evidence type="ECO:0000256" key="3">
    <source>
        <dbReference type="ARBA" id="ARBA00022827"/>
    </source>
</evidence>
<dbReference type="InterPro" id="IPR023753">
    <property type="entry name" value="FAD/NAD-binding_dom"/>
</dbReference>
<keyword evidence="12" id="KW-0670">Pyruvate</keyword>
<dbReference type="Gene3D" id="3.50.50.60">
    <property type="entry name" value="FAD/NAD(P)-binding domain"/>
    <property type="match status" value="2"/>
</dbReference>
<keyword evidence="7 11" id="KW-0676">Redox-active center</keyword>
<evidence type="ECO:0000313" key="13">
    <source>
        <dbReference type="Proteomes" id="UP000254912"/>
    </source>
</evidence>
<keyword evidence="6" id="KW-1015">Disulfide bond</keyword>
<dbReference type="GeneID" id="94546419"/>
<feature type="binding site" evidence="9">
    <location>
        <position position="250"/>
    </location>
    <ligand>
        <name>NAD(+)</name>
        <dbReference type="ChEBI" id="CHEBI:57540"/>
    </ligand>
</feature>
<feature type="binding site" evidence="9">
    <location>
        <position position="291"/>
    </location>
    <ligand>
        <name>FAD</name>
        <dbReference type="ChEBI" id="CHEBI:57692"/>
    </ligand>
</feature>
<dbReference type="FunFam" id="3.30.390.30:FF:000001">
    <property type="entry name" value="Dihydrolipoyl dehydrogenase"/>
    <property type="match status" value="1"/>
</dbReference>
<feature type="binding site" evidence="9">
    <location>
        <position position="52"/>
    </location>
    <ligand>
        <name>FAD</name>
        <dbReference type="ChEBI" id="CHEBI:57692"/>
    </ligand>
</feature>
<evidence type="ECO:0000256" key="1">
    <source>
        <dbReference type="ARBA" id="ARBA00007532"/>
    </source>
</evidence>
<name>A0A288QYC7_9LACO</name>
<dbReference type="GO" id="GO:0050660">
    <property type="term" value="F:flavin adenine dinucleotide binding"/>
    <property type="evidence" value="ECO:0007669"/>
    <property type="project" value="TreeGrafter"/>
</dbReference>
<feature type="binding site" evidence="9">
    <location>
        <begin position="164"/>
        <end position="171"/>
    </location>
    <ligand>
        <name>NAD(+)</name>
        <dbReference type="ChEBI" id="CHEBI:57540"/>
    </ligand>
</feature>
<accession>A0A288QYC7</accession>
<keyword evidence="2 11" id="KW-0285">Flavoprotein</keyword>
<dbReference type="AlphaFoldDB" id="A0A288QYC7"/>
<comment type="cofactor">
    <cofactor evidence="9">
        <name>FAD</name>
        <dbReference type="ChEBI" id="CHEBI:57692"/>
    </cofactor>
    <text evidence="9">Binds 1 FAD per subunit.</text>
</comment>
<evidence type="ECO:0000256" key="4">
    <source>
        <dbReference type="ARBA" id="ARBA00022857"/>
    </source>
</evidence>
<dbReference type="Gene3D" id="3.30.390.30">
    <property type="match status" value="1"/>
</dbReference>
<dbReference type="RefSeq" id="WP_070230433.1">
    <property type="nucleotide sequence ID" value="NZ_BJYO01000004.1"/>
</dbReference>
<gene>
    <name evidence="12" type="ORF">DFP99_1378</name>
</gene>
<keyword evidence="13" id="KW-1185">Reference proteome</keyword>
<dbReference type="PIRSF" id="PIRSF000350">
    <property type="entry name" value="Mercury_reductase_MerA"/>
    <property type="match status" value="1"/>
</dbReference>
<dbReference type="InterPro" id="IPR001100">
    <property type="entry name" value="Pyr_nuc-diS_OxRdtase"/>
</dbReference>
<dbReference type="PRINTS" id="PR00411">
    <property type="entry name" value="PNDRDTASEI"/>
</dbReference>
<reference evidence="12 13" key="1">
    <citation type="submission" date="2018-07" db="EMBL/GenBank/DDBJ databases">
        <title>Genomic Encyclopedia of Type Strains, Phase III (KMG-III): the genomes of soil and plant-associated and newly described type strains.</title>
        <authorList>
            <person name="Whitman W."/>
        </authorList>
    </citation>
    <scope>NUCLEOTIDE SEQUENCE [LARGE SCALE GENOMIC DNA]</scope>
    <source>
        <strain evidence="12 13">CECT 7031</strain>
    </source>
</reference>
<feature type="disulfide bond" description="Redox-active" evidence="10">
    <location>
        <begin position="43"/>
        <end position="48"/>
    </location>
</feature>
<keyword evidence="3 9" id="KW-0274">FAD</keyword>
<sequence>MLHYDLIVIGFGKAGKTIAAKMSASGQKVALIEQDSEMFGGTCINIGCIPTKTLIHAAEQGLSFQAAMTLKETVVSRLNDKNKKALVGAGVDLYNAHARFIENKIVEITLGEDLETLTADTIIINTGAVVNIPSIAGATALKNVFDSTGIQRLEKLPERLAIIGGGSIGLEFASLYARLGSQVTVFEQHSEILSHYEPEIAALAQTYLADAGISVRLATSITALENAGASVIVTVDGHEETYDALLYALGRKPATQQLGLENTEIKLTANGAIEVNDDLEASVPGIYAVGDVTGGPQFTYTSLDDSRIVLHKLLHDGNYKRSDRVNVPHTLFINPPLAQVGLTEAQAAEAGLPYMAKTLAVATMPRGHVNNDLRGMYKVVVNSESKAILGATLLGVNSEEIINLIKLAMDNHVPYTYLRDQVFTHPTMSENLNDVFDI</sequence>
<dbReference type="PROSITE" id="PS00076">
    <property type="entry name" value="PYRIDINE_REDOX_1"/>
    <property type="match status" value="1"/>
</dbReference>
<keyword evidence="5 11" id="KW-0560">Oxidoreductase</keyword>
<feature type="binding site" evidence="9">
    <location>
        <position position="187"/>
    </location>
    <ligand>
        <name>NAD(+)</name>
        <dbReference type="ChEBI" id="CHEBI:57540"/>
    </ligand>
</feature>
<keyword evidence="9" id="KW-0547">Nucleotide-binding</keyword>
<comment type="similarity">
    <text evidence="1 11">Belongs to the class-I pyridine nucleotide-disulfide oxidoreductase family.</text>
</comment>
<evidence type="ECO:0000256" key="11">
    <source>
        <dbReference type="RuleBase" id="RU003691"/>
    </source>
</evidence>
<dbReference type="PRINTS" id="PR00368">
    <property type="entry name" value="FADPNR"/>
</dbReference>
<evidence type="ECO:0000256" key="10">
    <source>
        <dbReference type="PIRSR" id="PIRSR000350-4"/>
    </source>
</evidence>
<evidence type="ECO:0000256" key="7">
    <source>
        <dbReference type="ARBA" id="ARBA00023284"/>
    </source>
</evidence>
<protein>
    <submittedName>
        <fullName evidence="12">Pyruvate/2-oxoglutarate dehydrogenase complex dihydrolipoamide dehydrogenase (E3) component</fullName>
    </submittedName>
</protein>
<dbReference type="KEGG" id="wso:WSWS_01232"/>
<dbReference type="InterPro" id="IPR036188">
    <property type="entry name" value="FAD/NAD-bd_sf"/>
</dbReference>
<organism evidence="12 13">
    <name type="scientific">Weissella soli</name>
    <dbReference type="NCBI Taxonomy" id="155866"/>
    <lineage>
        <taxon>Bacteria</taxon>
        <taxon>Bacillati</taxon>
        <taxon>Bacillota</taxon>
        <taxon>Bacilli</taxon>
        <taxon>Lactobacillales</taxon>
        <taxon>Lactobacillaceae</taxon>
        <taxon>Weissella</taxon>
    </lineage>
</organism>
<dbReference type="GO" id="GO:0016668">
    <property type="term" value="F:oxidoreductase activity, acting on a sulfur group of donors, NAD(P) as acceptor"/>
    <property type="evidence" value="ECO:0007669"/>
    <property type="project" value="InterPro"/>
</dbReference>
<keyword evidence="9" id="KW-0520">NAD</keyword>
<dbReference type="SUPFAM" id="SSF55424">
    <property type="entry name" value="FAD/NAD-linked reductases, dimerisation (C-terminal) domain"/>
    <property type="match status" value="1"/>
</dbReference>
<dbReference type="SUPFAM" id="SSF51905">
    <property type="entry name" value="FAD/NAD(P)-binding domain"/>
    <property type="match status" value="1"/>
</dbReference>
<evidence type="ECO:0000256" key="8">
    <source>
        <dbReference type="PIRSR" id="PIRSR000350-2"/>
    </source>
</evidence>
<dbReference type="Pfam" id="PF02852">
    <property type="entry name" value="Pyr_redox_dim"/>
    <property type="match status" value="1"/>
</dbReference>
<proteinExistence type="inferred from homology"/>
<feature type="active site" description="Proton acceptor" evidence="8">
    <location>
        <position position="425"/>
    </location>
</feature>
<dbReference type="InterPro" id="IPR016156">
    <property type="entry name" value="FAD/NAD-linked_Rdtase_dimer_sf"/>
</dbReference>
<keyword evidence="4" id="KW-0521">NADP</keyword>
<comment type="caution">
    <text evidence="12">The sequence shown here is derived from an EMBL/GenBank/DDBJ whole genome shotgun (WGS) entry which is preliminary data.</text>
</comment>
<dbReference type="NCBIfam" id="NF005572">
    <property type="entry name" value="PRK07251.1"/>
    <property type="match status" value="1"/>
</dbReference>
<evidence type="ECO:0000256" key="9">
    <source>
        <dbReference type="PIRSR" id="PIRSR000350-3"/>
    </source>
</evidence>